<dbReference type="Pfam" id="PF00106">
    <property type="entry name" value="adh_short"/>
    <property type="match status" value="1"/>
</dbReference>
<dbReference type="Gene3D" id="3.40.50.720">
    <property type="entry name" value="NAD(P)-binding Rossmann-like Domain"/>
    <property type="match status" value="1"/>
</dbReference>
<organism evidence="1 2">
    <name type="scientific">Lentilactobacillus diolivorans DSM 14421</name>
    <dbReference type="NCBI Taxonomy" id="1423739"/>
    <lineage>
        <taxon>Bacteria</taxon>
        <taxon>Bacillati</taxon>
        <taxon>Bacillota</taxon>
        <taxon>Bacilli</taxon>
        <taxon>Lactobacillales</taxon>
        <taxon>Lactobacillaceae</taxon>
        <taxon>Lentilactobacillus</taxon>
    </lineage>
</organism>
<dbReference type="SUPFAM" id="SSF51735">
    <property type="entry name" value="NAD(P)-binding Rossmann-fold domains"/>
    <property type="match status" value="1"/>
</dbReference>
<reference evidence="1 2" key="1">
    <citation type="journal article" date="2015" name="Genome Announc.">
        <title>Expanding the biotechnology potential of lactobacilli through comparative genomics of 213 strains and associated genera.</title>
        <authorList>
            <person name="Sun Z."/>
            <person name="Harris H.M."/>
            <person name="McCann A."/>
            <person name="Guo C."/>
            <person name="Argimon S."/>
            <person name="Zhang W."/>
            <person name="Yang X."/>
            <person name="Jeffery I.B."/>
            <person name="Cooney J.C."/>
            <person name="Kagawa T.F."/>
            <person name="Liu W."/>
            <person name="Song Y."/>
            <person name="Salvetti E."/>
            <person name="Wrobel A."/>
            <person name="Rasinkangas P."/>
            <person name="Parkhill J."/>
            <person name="Rea M.C."/>
            <person name="O'Sullivan O."/>
            <person name="Ritari J."/>
            <person name="Douillard F.P."/>
            <person name="Paul Ross R."/>
            <person name="Yang R."/>
            <person name="Briner A.E."/>
            <person name="Felis G.E."/>
            <person name="de Vos W.M."/>
            <person name="Barrangou R."/>
            <person name="Klaenhammer T.R."/>
            <person name="Caufield P.W."/>
            <person name="Cui Y."/>
            <person name="Zhang H."/>
            <person name="O'Toole P.W."/>
        </authorList>
    </citation>
    <scope>NUCLEOTIDE SEQUENCE [LARGE SCALE GENOMIC DNA]</scope>
    <source>
        <strain evidence="1 2">DSM 14421</strain>
    </source>
</reference>
<dbReference type="InterPro" id="IPR002347">
    <property type="entry name" value="SDR_fam"/>
</dbReference>
<sequence>MAEKVTLIVGPGHAGLGEALARRFGSQGNTIALLGRNQADLDSLVQVLADDHISAFAVTANLADPATVSAALRQITDKGELQTVIYTATQRTKNKPAELTADILNQSLPSNLIGAITVTNLALPYVKKTGNGVFLYTGSIVAAKPGPSDVEQSIGKAGLHSYVLALNKELSKSGVFAGMVTINTYIRKGKPGHMDPNVIAGAFENLANDRQPAEVQYH</sequence>
<dbReference type="AlphaFoldDB" id="A0A0R1SAI8"/>
<name>A0A0R1SAI8_9LACO</name>
<dbReference type="EMBL" id="AZEY01000053">
    <property type="protein sequence ID" value="KRL65948.1"/>
    <property type="molecule type" value="Genomic_DNA"/>
</dbReference>
<dbReference type="PATRIC" id="fig|1423739.3.peg.3127"/>
<dbReference type="RefSeq" id="WP_057864554.1">
    <property type="nucleotide sequence ID" value="NZ_AZEY01000053.1"/>
</dbReference>
<dbReference type="Proteomes" id="UP000052013">
    <property type="component" value="Unassembled WGS sequence"/>
</dbReference>
<protein>
    <submittedName>
        <fullName evidence="1">Short-chain dehydrogenase reductase SDR</fullName>
    </submittedName>
</protein>
<accession>A0A0R1SAI8</accession>
<comment type="caution">
    <text evidence="1">The sequence shown here is derived from an EMBL/GenBank/DDBJ whole genome shotgun (WGS) entry which is preliminary data.</text>
</comment>
<dbReference type="PANTHER" id="PTHR43431:SF1">
    <property type="entry name" value="OS08G0476300 PROTEIN"/>
    <property type="match status" value="1"/>
</dbReference>
<dbReference type="InterPro" id="IPR036291">
    <property type="entry name" value="NAD(P)-bd_dom_sf"/>
</dbReference>
<dbReference type="PANTHER" id="PTHR43431">
    <property type="entry name" value="OXIDOREDUCTASE, SHORT CHAIN DEHYDROGENASE/REDUCTASE FAMILY (AFU_ORTHOLOGUE AFUA_5G14000)"/>
    <property type="match status" value="1"/>
</dbReference>
<evidence type="ECO:0000313" key="2">
    <source>
        <dbReference type="Proteomes" id="UP000052013"/>
    </source>
</evidence>
<proteinExistence type="predicted"/>
<gene>
    <name evidence="1" type="ORF">FC85_GL003002</name>
</gene>
<evidence type="ECO:0000313" key="1">
    <source>
        <dbReference type="EMBL" id="KRL65948.1"/>
    </source>
</evidence>
<dbReference type="STRING" id="1423739.FC85_GL003002"/>